<feature type="transmembrane region" description="Helical" evidence="6">
    <location>
        <begin position="186"/>
        <end position="203"/>
    </location>
</feature>
<feature type="transmembrane region" description="Helical" evidence="6">
    <location>
        <begin position="40"/>
        <end position="62"/>
    </location>
</feature>
<evidence type="ECO:0000256" key="1">
    <source>
        <dbReference type="ARBA" id="ARBA00004141"/>
    </source>
</evidence>
<dbReference type="RefSeq" id="WP_249868809.1">
    <property type="nucleotide sequence ID" value="NZ_JAMGBC010000001.1"/>
</dbReference>
<keyword evidence="9" id="KW-1185">Reference proteome</keyword>
<evidence type="ECO:0000256" key="4">
    <source>
        <dbReference type="ARBA" id="ARBA00022989"/>
    </source>
</evidence>
<comment type="similarity">
    <text evidence="2 6">Belongs to the BI1 family.</text>
</comment>
<dbReference type="PANTHER" id="PTHR23291:SF50">
    <property type="entry name" value="PROTEIN LIFEGUARD 4"/>
    <property type="match status" value="1"/>
</dbReference>
<feature type="transmembrane region" description="Helical" evidence="6">
    <location>
        <begin position="162"/>
        <end position="180"/>
    </location>
</feature>
<evidence type="ECO:0000313" key="9">
    <source>
        <dbReference type="Proteomes" id="UP001165343"/>
    </source>
</evidence>
<name>A0ABT0RBV0_9SPHN</name>
<organism evidence="8 9">
    <name type="scientific">Sphingomonas anseongensis</name>
    <dbReference type="NCBI Taxonomy" id="2908207"/>
    <lineage>
        <taxon>Bacteria</taxon>
        <taxon>Pseudomonadati</taxon>
        <taxon>Pseudomonadota</taxon>
        <taxon>Alphaproteobacteria</taxon>
        <taxon>Sphingomonadales</taxon>
        <taxon>Sphingomonadaceae</taxon>
        <taxon>Sphingomonas</taxon>
    </lineage>
</organism>
<accession>A0ABT0RBV0</accession>
<dbReference type="CDD" id="cd10432">
    <property type="entry name" value="BI-1-like_bacterial"/>
    <property type="match status" value="1"/>
</dbReference>
<evidence type="ECO:0000256" key="7">
    <source>
        <dbReference type="SAM" id="MobiDB-lite"/>
    </source>
</evidence>
<evidence type="ECO:0000256" key="3">
    <source>
        <dbReference type="ARBA" id="ARBA00022692"/>
    </source>
</evidence>
<dbReference type="EMBL" id="JAMGBC010000001">
    <property type="protein sequence ID" value="MCL6677723.1"/>
    <property type="molecule type" value="Genomic_DNA"/>
</dbReference>
<evidence type="ECO:0000313" key="8">
    <source>
        <dbReference type="EMBL" id="MCL6677723.1"/>
    </source>
</evidence>
<dbReference type="InterPro" id="IPR006214">
    <property type="entry name" value="Bax_inhibitor_1-related"/>
</dbReference>
<dbReference type="PANTHER" id="PTHR23291">
    <property type="entry name" value="BAX INHIBITOR-RELATED"/>
    <property type="match status" value="1"/>
</dbReference>
<feature type="region of interest" description="Disordered" evidence="7">
    <location>
        <begin position="1"/>
        <end position="21"/>
    </location>
</feature>
<dbReference type="Proteomes" id="UP001165343">
    <property type="component" value="Unassembled WGS sequence"/>
</dbReference>
<keyword evidence="5 6" id="KW-0472">Membrane</keyword>
<dbReference type="Pfam" id="PF01027">
    <property type="entry name" value="Bax1-I"/>
    <property type="match status" value="1"/>
</dbReference>
<feature type="transmembrane region" description="Helical" evidence="6">
    <location>
        <begin position="131"/>
        <end position="150"/>
    </location>
</feature>
<protein>
    <submittedName>
        <fullName evidence="8">Bax inhibitor-1/YccA family protein</fullName>
    </submittedName>
</protein>
<keyword evidence="3 6" id="KW-0812">Transmembrane</keyword>
<evidence type="ECO:0000256" key="5">
    <source>
        <dbReference type="ARBA" id="ARBA00023136"/>
    </source>
</evidence>
<proteinExistence type="inferred from homology"/>
<evidence type="ECO:0000256" key="6">
    <source>
        <dbReference type="RuleBase" id="RU004379"/>
    </source>
</evidence>
<feature type="transmembrane region" description="Helical" evidence="6">
    <location>
        <begin position="74"/>
        <end position="94"/>
    </location>
</feature>
<keyword evidence="4 6" id="KW-1133">Transmembrane helix</keyword>
<sequence>MQNQFDPRSTTNSSGGVNTATVGVPRAARDAGLRSYMLSVYNYMASGVLLTGIVALLFAPYAQGVLLNQAGTGMSPLGWLITLSPLGFILAMNFGLHRMQTRTLQMLFWAFAAVMGLSMSTIFIAYTGTSIAQTFFAVAAGFAGLSLYGYTTKRDLSGMGTFLIMGVVGLLVAMLINLFLQSAAMMMAISAIGVLLFAGLTAYDTQKIKSMYAYVAGSDMMGKVVIMGALNLYLDFVNMFMFLLQFMGNRR</sequence>
<evidence type="ECO:0000256" key="2">
    <source>
        <dbReference type="ARBA" id="ARBA00010350"/>
    </source>
</evidence>
<feature type="transmembrane region" description="Helical" evidence="6">
    <location>
        <begin position="224"/>
        <end position="247"/>
    </location>
</feature>
<reference evidence="8" key="1">
    <citation type="submission" date="2022-05" db="EMBL/GenBank/DDBJ databases">
        <authorList>
            <person name="Jo J.-H."/>
            <person name="Im W.-T."/>
        </authorList>
    </citation>
    <scope>NUCLEOTIDE SEQUENCE</scope>
    <source>
        <strain evidence="8">RG327</strain>
    </source>
</reference>
<comment type="caution">
    <text evidence="8">The sequence shown here is derived from an EMBL/GenBank/DDBJ whole genome shotgun (WGS) entry which is preliminary data.</text>
</comment>
<comment type="subcellular location">
    <subcellularLocation>
        <location evidence="1">Membrane</location>
        <topology evidence="1">Multi-pass membrane protein</topology>
    </subcellularLocation>
</comment>
<gene>
    <name evidence="8" type="ORF">LZ519_00085</name>
</gene>
<feature type="transmembrane region" description="Helical" evidence="6">
    <location>
        <begin position="106"/>
        <end position="125"/>
    </location>
</feature>